<dbReference type="Gene3D" id="1.10.287.1120">
    <property type="entry name" value="Bipartite methylase S protein"/>
    <property type="match status" value="1"/>
</dbReference>
<gene>
    <name evidence="5" type="ORF">S01H1_55565</name>
</gene>
<dbReference type="CDD" id="cd17246">
    <property type="entry name" value="RMtype1_S_SonII-TRD2-CR2_like"/>
    <property type="match status" value="1"/>
</dbReference>
<dbReference type="PANTHER" id="PTHR30408">
    <property type="entry name" value="TYPE-1 RESTRICTION ENZYME ECOKI SPECIFICITY PROTEIN"/>
    <property type="match status" value="1"/>
</dbReference>
<evidence type="ECO:0000259" key="4">
    <source>
        <dbReference type="Pfam" id="PF01420"/>
    </source>
</evidence>
<feature type="non-terminal residue" evidence="5">
    <location>
        <position position="253"/>
    </location>
</feature>
<dbReference type="InterPro" id="IPR044946">
    <property type="entry name" value="Restrct_endonuc_typeI_TRD_sf"/>
</dbReference>
<evidence type="ECO:0000256" key="1">
    <source>
        <dbReference type="ARBA" id="ARBA00010923"/>
    </source>
</evidence>
<evidence type="ECO:0000256" key="2">
    <source>
        <dbReference type="ARBA" id="ARBA00022747"/>
    </source>
</evidence>
<accession>X0XMG5</accession>
<dbReference type="GO" id="GO:0009307">
    <property type="term" value="P:DNA restriction-modification system"/>
    <property type="evidence" value="ECO:0007669"/>
    <property type="project" value="UniProtKB-KW"/>
</dbReference>
<protein>
    <recommendedName>
        <fullName evidence="4">Type I restriction modification DNA specificity domain-containing protein</fullName>
    </recommendedName>
</protein>
<dbReference type="PANTHER" id="PTHR30408:SF12">
    <property type="entry name" value="TYPE I RESTRICTION ENZYME MJAVIII SPECIFICITY SUBUNIT"/>
    <property type="match status" value="1"/>
</dbReference>
<feature type="domain" description="Type I restriction modification DNA specificity" evidence="4">
    <location>
        <begin position="16"/>
        <end position="194"/>
    </location>
</feature>
<dbReference type="GO" id="GO:0003677">
    <property type="term" value="F:DNA binding"/>
    <property type="evidence" value="ECO:0007669"/>
    <property type="project" value="UniProtKB-KW"/>
</dbReference>
<comment type="similarity">
    <text evidence="1">Belongs to the type-I restriction system S methylase family.</text>
</comment>
<organism evidence="5">
    <name type="scientific">marine sediment metagenome</name>
    <dbReference type="NCBI Taxonomy" id="412755"/>
    <lineage>
        <taxon>unclassified sequences</taxon>
        <taxon>metagenomes</taxon>
        <taxon>ecological metagenomes</taxon>
    </lineage>
</organism>
<dbReference type="AlphaFoldDB" id="X0XMG5"/>
<sequence length="253" mass="28446">MDIINVNNMTEINNIPLEWKSVAIKDISKIVTKGTTPTTLGKKFVKKGINYIKVESITKNGDFIVDKFAHIDEDTNIKLKRSQIQEDDVLFSIAGVIGRTAIARKEILPANTNQALAIIRPNTKIIDAEYLRYSLSNPRFIKLAKTKIVQSVQANLSLTVLKNSLIYLPPIEEQKAIADKLLMMDKKIQNNTKICLVLNKICTILFKRWFVDFEYPNDEGKPYKSNGGEMVTSEMGEIPKGWNSGVLSDVVST</sequence>
<proteinExistence type="inferred from homology"/>
<dbReference type="Pfam" id="PF01420">
    <property type="entry name" value="Methylase_S"/>
    <property type="match status" value="1"/>
</dbReference>
<keyword evidence="2" id="KW-0680">Restriction system</keyword>
<keyword evidence="3" id="KW-0238">DNA-binding</keyword>
<dbReference type="SUPFAM" id="SSF116734">
    <property type="entry name" value="DNA methylase specificity domain"/>
    <property type="match status" value="1"/>
</dbReference>
<dbReference type="EMBL" id="BARS01036126">
    <property type="protein sequence ID" value="GAG26156.1"/>
    <property type="molecule type" value="Genomic_DNA"/>
</dbReference>
<dbReference type="InterPro" id="IPR000055">
    <property type="entry name" value="Restrct_endonuc_typeI_TRD"/>
</dbReference>
<name>X0XMG5_9ZZZZ</name>
<evidence type="ECO:0000256" key="3">
    <source>
        <dbReference type="ARBA" id="ARBA00023125"/>
    </source>
</evidence>
<reference evidence="5" key="1">
    <citation type="journal article" date="2014" name="Front. Microbiol.">
        <title>High frequency of phylogenetically diverse reductive dehalogenase-homologous genes in deep subseafloor sedimentary metagenomes.</title>
        <authorList>
            <person name="Kawai M."/>
            <person name="Futagami T."/>
            <person name="Toyoda A."/>
            <person name="Takaki Y."/>
            <person name="Nishi S."/>
            <person name="Hori S."/>
            <person name="Arai W."/>
            <person name="Tsubouchi T."/>
            <person name="Morono Y."/>
            <person name="Uchiyama I."/>
            <person name="Ito T."/>
            <person name="Fujiyama A."/>
            <person name="Inagaki F."/>
            <person name="Takami H."/>
        </authorList>
    </citation>
    <scope>NUCLEOTIDE SEQUENCE</scope>
    <source>
        <strain evidence="5">Expedition CK06-06</strain>
    </source>
</reference>
<comment type="caution">
    <text evidence="5">The sequence shown here is derived from an EMBL/GenBank/DDBJ whole genome shotgun (WGS) entry which is preliminary data.</text>
</comment>
<dbReference type="InterPro" id="IPR052021">
    <property type="entry name" value="Type-I_RS_S_subunit"/>
</dbReference>
<dbReference type="Gene3D" id="3.90.220.20">
    <property type="entry name" value="DNA methylase specificity domains"/>
    <property type="match status" value="1"/>
</dbReference>
<evidence type="ECO:0000313" key="5">
    <source>
        <dbReference type="EMBL" id="GAG26156.1"/>
    </source>
</evidence>